<dbReference type="Pfam" id="PF02615">
    <property type="entry name" value="Ldh_2"/>
    <property type="match status" value="1"/>
</dbReference>
<evidence type="ECO:0000313" key="3">
    <source>
        <dbReference type="EMBL" id="MFC5170999.1"/>
    </source>
</evidence>
<evidence type="ECO:0000313" key="4">
    <source>
        <dbReference type="Proteomes" id="UP001596208"/>
    </source>
</evidence>
<organism evidence="3 4">
    <name type="scientific">Streptomyces mutomycini</name>
    <dbReference type="NCBI Taxonomy" id="284036"/>
    <lineage>
        <taxon>Bacteria</taxon>
        <taxon>Bacillati</taxon>
        <taxon>Actinomycetota</taxon>
        <taxon>Actinomycetes</taxon>
        <taxon>Kitasatosporales</taxon>
        <taxon>Streptomycetaceae</taxon>
        <taxon>Streptomyces</taxon>
    </lineage>
</organism>
<protein>
    <submittedName>
        <fullName evidence="3">Ldh family oxidoreductase</fullName>
    </submittedName>
</protein>
<sequence>MRTSHESLHDFVREAMCRAGARPEDADQVARVLVAADLNGVDSHGVARLRRYVEGIRKGTIAADATPTVVSDFPAGAVVDAGNGLGQPAMLHALDLAVRKAQDTAIAMVTVRRSNHFGIAGHYAAQGARQGMLTIVTTNASPQVAPTHGAEPMFGTNPLAFALPTHPSRPYLYDAATSAVPRGKLERLEREERPMLPGWAVDPQGRTETDIPSLVKGLKAREGYALLPLGGAGEDHGGHKGYGLGLLADLLCGPLAGASWGRHVYGPDGAGLGHMVICARVGAFVDLDSFRAETAAMFDELRNAKKAEGQDRIFIPGEKEYERADERRAHGIPLRPPVVADLGDIAGSLGMPPLESIGGLK</sequence>
<comment type="similarity">
    <text evidence="1">Belongs to the LDH2/MDH2 oxidoreductase family.</text>
</comment>
<name>A0ABW0B1A8_9ACTN</name>
<evidence type="ECO:0000256" key="2">
    <source>
        <dbReference type="ARBA" id="ARBA00023002"/>
    </source>
</evidence>
<dbReference type="InterPro" id="IPR036111">
    <property type="entry name" value="Mal/L-sulfo/L-lacto_DH-like_sf"/>
</dbReference>
<accession>A0ABW0B1A8</accession>
<dbReference type="InterPro" id="IPR043144">
    <property type="entry name" value="Mal/L-sulf/L-lact_DH-like_ah"/>
</dbReference>
<evidence type="ECO:0000256" key="1">
    <source>
        <dbReference type="ARBA" id="ARBA00006056"/>
    </source>
</evidence>
<dbReference type="InterPro" id="IPR043143">
    <property type="entry name" value="Mal/L-sulf/L-lact_DH-like_NADP"/>
</dbReference>
<dbReference type="RefSeq" id="WP_065848794.1">
    <property type="nucleotide sequence ID" value="NZ_JBHSKI010000003.1"/>
</dbReference>
<dbReference type="Gene3D" id="1.10.1530.10">
    <property type="match status" value="1"/>
</dbReference>
<dbReference type="PANTHER" id="PTHR11091">
    <property type="entry name" value="OXIDOREDUCTASE-RELATED"/>
    <property type="match status" value="1"/>
</dbReference>
<dbReference type="InterPro" id="IPR003767">
    <property type="entry name" value="Malate/L-lactate_DH-like"/>
</dbReference>
<keyword evidence="2" id="KW-0560">Oxidoreductase</keyword>
<reference evidence="4" key="1">
    <citation type="journal article" date="2019" name="Int. J. Syst. Evol. Microbiol.">
        <title>The Global Catalogue of Microorganisms (GCM) 10K type strain sequencing project: providing services to taxonomists for standard genome sequencing and annotation.</title>
        <authorList>
            <consortium name="The Broad Institute Genomics Platform"/>
            <consortium name="The Broad Institute Genome Sequencing Center for Infectious Disease"/>
            <person name="Wu L."/>
            <person name="Ma J."/>
        </authorList>
    </citation>
    <scope>NUCLEOTIDE SEQUENCE [LARGE SCALE GENOMIC DNA]</scope>
    <source>
        <strain evidence="4">CGMCC 4.1721</strain>
    </source>
</reference>
<gene>
    <name evidence="3" type="ORF">ACFPRK_10405</name>
</gene>
<dbReference type="SUPFAM" id="SSF89733">
    <property type="entry name" value="L-sulfolactate dehydrogenase-like"/>
    <property type="match status" value="1"/>
</dbReference>
<dbReference type="PANTHER" id="PTHR11091:SF0">
    <property type="entry name" value="MALATE DEHYDROGENASE"/>
    <property type="match status" value="1"/>
</dbReference>
<dbReference type="Proteomes" id="UP001596208">
    <property type="component" value="Unassembled WGS sequence"/>
</dbReference>
<keyword evidence="4" id="KW-1185">Reference proteome</keyword>
<comment type="caution">
    <text evidence="3">The sequence shown here is derived from an EMBL/GenBank/DDBJ whole genome shotgun (WGS) entry which is preliminary data.</text>
</comment>
<dbReference type="Gene3D" id="3.30.1370.60">
    <property type="entry name" value="Hypothetical oxidoreductase yiak, domain 2"/>
    <property type="match status" value="1"/>
</dbReference>
<dbReference type="EMBL" id="JBHSKI010000003">
    <property type="protein sequence ID" value="MFC5170999.1"/>
    <property type="molecule type" value="Genomic_DNA"/>
</dbReference>
<proteinExistence type="inferred from homology"/>